<feature type="transmembrane region" description="Helical" evidence="5">
    <location>
        <begin position="148"/>
        <end position="169"/>
    </location>
</feature>
<feature type="transmembrane region" description="Helical" evidence="5">
    <location>
        <begin position="360"/>
        <end position="381"/>
    </location>
</feature>
<feature type="transmembrane region" description="Helical" evidence="5">
    <location>
        <begin position="262"/>
        <end position="282"/>
    </location>
</feature>
<evidence type="ECO:0000313" key="6">
    <source>
        <dbReference type="EMBL" id="ANB72167.1"/>
    </source>
</evidence>
<dbReference type="InterPro" id="IPR050367">
    <property type="entry name" value="APC_superfamily"/>
</dbReference>
<accession>A0A167VW79</accession>
<organism evidence="6 7">
    <name type="scientific">Paraburkholderia phytofirmans OLGA172</name>
    <dbReference type="NCBI Taxonomy" id="1417228"/>
    <lineage>
        <taxon>Bacteria</taxon>
        <taxon>Pseudomonadati</taxon>
        <taxon>Pseudomonadota</taxon>
        <taxon>Betaproteobacteria</taxon>
        <taxon>Burkholderiales</taxon>
        <taxon>Burkholderiaceae</taxon>
        <taxon>Paraburkholderia</taxon>
    </lineage>
</organism>
<dbReference type="EMBL" id="CP014578">
    <property type="protein sequence ID" value="ANB72167.1"/>
    <property type="molecule type" value="Genomic_DNA"/>
</dbReference>
<comment type="subcellular location">
    <subcellularLocation>
        <location evidence="1">Membrane</location>
        <topology evidence="1">Multi-pass membrane protein</topology>
    </subcellularLocation>
</comment>
<evidence type="ECO:0008006" key="8">
    <source>
        <dbReference type="Google" id="ProtNLM"/>
    </source>
</evidence>
<feature type="transmembrane region" description="Helical" evidence="5">
    <location>
        <begin position="387"/>
        <end position="408"/>
    </location>
</feature>
<evidence type="ECO:0000256" key="3">
    <source>
        <dbReference type="ARBA" id="ARBA00022989"/>
    </source>
</evidence>
<keyword evidence="4 5" id="KW-0472">Membrane</keyword>
<feature type="transmembrane region" description="Helical" evidence="5">
    <location>
        <begin position="420"/>
        <end position="440"/>
    </location>
</feature>
<name>A0A167VW79_9BURK</name>
<dbReference type="PANTHER" id="PTHR42770:SF7">
    <property type="entry name" value="MEMBRANE PROTEIN"/>
    <property type="match status" value="1"/>
</dbReference>
<dbReference type="AlphaFoldDB" id="A0A167VW79"/>
<dbReference type="STRING" id="1804984.AYM40_07150"/>
<feature type="transmembrane region" description="Helical" evidence="5">
    <location>
        <begin position="222"/>
        <end position="250"/>
    </location>
</feature>
<evidence type="ECO:0000256" key="4">
    <source>
        <dbReference type="ARBA" id="ARBA00023136"/>
    </source>
</evidence>
<evidence type="ECO:0000313" key="7">
    <source>
        <dbReference type="Proteomes" id="UP000076852"/>
    </source>
</evidence>
<dbReference type="PIRSF" id="PIRSF006060">
    <property type="entry name" value="AA_transporter"/>
    <property type="match status" value="1"/>
</dbReference>
<dbReference type="GO" id="GO:0016020">
    <property type="term" value="C:membrane"/>
    <property type="evidence" value="ECO:0007669"/>
    <property type="project" value="UniProtKB-SubCell"/>
</dbReference>
<sequence>MLLAAKLAFSDSKMNSTVAAENVDPTSTSHRREVGWLGLTAIATGGANSVLFFLAAMFVGDGAIRGQGTAAVLVLGLGVILSCAAAPGWLELVLMYPNRVGGIAAACSEAFRPYSPILSSLVGIGYWFGWAPVVGLGAVLSGGLLHDLLLPLVSATTLALGIILICTVVSLCGLRWLVCLCVVSAGVATVLAMLSAVGPLSGAVEWHRTVDFRLTVPFPGPFGAFVSTLAGLYLVGTVAPAFEVALGLVGVTKAPITNVSRALWAGACFGVLYCLVLPIIWVDTLGPAALKEDLSIALGPTFAPLLGGVAKTAATLFMLFIGLVATIVPFAGPTRILSQLADDGLLPAVFAKRARGGAPWVAIILTSATGCVIVVGGYPIWLIAAVSLPYVLCIALTSVAVWLLRRTAPDMTRPYRAPRVAINLGIVAAFGWGLAVVFGLQQFGLPSVMLGISFA</sequence>
<feature type="transmembrane region" description="Helical" evidence="5">
    <location>
        <begin position="176"/>
        <end position="202"/>
    </location>
</feature>
<dbReference type="Proteomes" id="UP000076852">
    <property type="component" value="Chromosome 1"/>
</dbReference>
<evidence type="ECO:0000256" key="2">
    <source>
        <dbReference type="ARBA" id="ARBA00022692"/>
    </source>
</evidence>
<dbReference type="Gene3D" id="1.20.1740.10">
    <property type="entry name" value="Amino acid/polyamine transporter I"/>
    <property type="match status" value="1"/>
</dbReference>
<reference evidence="6 7" key="1">
    <citation type="journal article" date="2016" name="Gene">
        <title>PacBio SMRT assembly of a complex multi-replicon genome reveals chlorocatechol degradative operon in a region of genome plasticity.</title>
        <authorList>
            <person name="Ricker N."/>
            <person name="Shen S.Y."/>
            <person name="Goordial J."/>
            <person name="Jin S."/>
            <person name="Fulthorpe R.R."/>
        </authorList>
    </citation>
    <scope>NUCLEOTIDE SEQUENCE [LARGE SCALE GENOMIC DNA]</scope>
    <source>
        <strain evidence="6 7">OLGA172</strain>
    </source>
</reference>
<keyword evidence="2 5" id="KW-0812">Transmembrane</keyword>
<keyword evidence="3 5" id="KW-1133">Transmembrane helix</keyword>
<evidence type="ECO:0000256" key="5">
    <source>
        <dbReference type="SAM" id="Phobius"/>
    </source>
</evidence>
<feature type="transmembrane region" description="Helical" evidence="5">
    <location>
        <begin position="36"/>
        <end position="59"/>
    </location>
</feature>
<evidence type="ECO:0000256" key="1">
    <source>
        <dbReference type="ARBA" id="ARBA00004141"/>
    </source>
</evidence>
<keyword evidence="7" id="KW-1185">Reference proteome</keyword>
<dbReference type="KEGG" id="buz:AYM40_07150"/>
<feature type="transmembrane region" description="Helical" evidence="5">
    <location>
        <begin position="71"/>
        <end position="90"/>
    </location>
</feature>
<proteinExistence type="predicted"/>
<feature type="transmembrane region" description="Helical" evidence="5">
    <location>
        <begin position="302"/>
        <end position="328"/>
    </location>
</feature>
<gene>
    <name evidence="6" type="ORF">AYM40_07150</name>
</gene>
<dbReference type="PANTHER" id="PTHR42770">
    <property type="entry name" value="AMINO ACID TRANSPORTER-RELATED"/>
    <property type="match status" value="1"/>
</dbReference>
<protein>
    <recommendedName>
        <fullName evidence="8">Amino acid permease</fullName>
    </recommendedName>
</protein>